<dbReference type="EMBL" id="ML178815">
    <property type="protein sequence ID" value="TFL06704.1"/>
    <property type="molecule type" value="Genomic_DNA"/>
</dbReference>
<dbReference type="AlphaFoldDB" id="A0A5C3R675"/>
<evidence type="ECO:0000313" key="2">
    <source>
        <dbReference type="EMBL" id="TFL06704.1"/>
    </source>
</evidence>
<accession>A0A5C3R675</accession>
<organism evidence="2 3">
    <name type="scientific">Pterulicium gracile</name>
    <dbReference type="NCBI Taxonomy" id="1884261"/>
    <lineage>
        <taxon>Eukaryota</taxon>
        <taxon>Fungi</taxon>
        <taxon>Dikarya</taxon>
        <taxon>Basidiomycota</taxon>
        <taxon>Agaricomycotina</taxon>
        <taxon>Agaricomycetes</taxon>
        <taxon>Agaricomycetidae</taxon>
        <taxon>Agaricales</taxon>
        <taxon>Pleurotineae</taxon>
        <taxon>Pterulaceae</taxon>
        <taxon>Pterulicium</taxon>
    </lineage>
</organism>
<keyword evidence="3" id="KW-1185">Reference proteome</keyword>
<reference evidence="2 3" key="1">
    <citation type="journal article" date="2019" name="Nat. Ecol. Evol.">
        <title>Megaphylogeny resolves global patterns of mushroom evolution.</title>
        <authorList>
            <person name="Varga T."/>
            <person name="Krizsan K."/>
            <person name="Foldi C."/>
            <person name="Dima B."/>
            <person name="Sanchez-Garcia M."/>
            <person name="Sanchez-Ramirez S."/>
            <person name="Szollosi G.J."/>
            <person name="Szarkandi J.G."/>
            <person name="Papp V."/>
            <person name="Albert L."/>
            <person name="Andreopoulos W."/>
            <person name="Angelini C."/>
            <person name="Antonin V."/>
            <person name="Barry K.W."/>
            <person name="Bougher N.L."/>
            <person name="Buchanan P."/>
            <person name="Buyck B."/>
            <person name="Bense V."/>
            <person name="Catcheside P."/>
            <person name="Chovatia M."/>
            <person name="Cooper J."/>
            <person name="Damon W."/>
            <person name="Desjardin D."/>
            <person name="Finy P."/>
            <person name="Geml J."/>
            <person name="Haridas S."/>
            <person name="Hughes K."/>
            <person name="Justo A."/>
            <person name="Karasinski D."/>
            <person name="Kautmanova I."/>
            <person name="Kiss B."/>
            <person name="Kocsube S."/>
            <person name="Kotiranta H."/>
            <person name="LaButti K.M."/>
            <person name="Lechner B.E."/>
            <person name="Liimatainen K."/>
            <person name="Lipzen A."/>
            <person name="Lukacs Z."/>
            <person name="Mihaltcheva S."/>
            <person name="Morgado L.N."/>
            <person name="Niskanen T."/>
            <person name="Noordeloos M.E."/>
            <person name="Ohm R.A."/>
            <person name="Ortiz-Santana B."/>
            <person name="Ovrebo C."/>
            <person name="Racz N."/>
            <person name="Riley R."/>
            <person name="Savchenko A."/>
            <person name="Shiryaev A."/>
            <person name="Soop K."/>
            <person name="Spirin V."/>
            <person name="Szebenyi C."/>
            <person name="Tomsovsky M."/>
            <person name="Tulloss R.E."/>
            <person name="Uehling J."/>
            <person name="Grigoriev I.V."/>
            <person name="Vagvolgyi C."/>
            <person name="Papp T."/>
            <person name="Martin F.M."/>
            <person name="Miettinen O."/>
            <person name="Hibbett D.S."/>
            <person name="Nagy L.G."/>
        </authorList>
    </citation>
    <scope>NUCLEOTIDE SEQUENCE [LARGE SCALE GENOMIC DNA]</scope>
    <source>
        <strain evidence="2 3">CBS 309.79</strain>
    </source>
</reference>
<dbReference type="Proteomes" id="UP000305067">
    <property type="component" value="Unassembled WGS sequence"/>
</dbReference>
<dbReference type="OrthoDB" id="7344096at2759"/>
<protein>
    <submittedName>
        <fullName evidence="2">Uncharacterized protein</fullName>
    </submittedName>
</protein>
<feature type="non-terminal residue" evidence="2">
    <location>
        <position position="1"/>
    </location>
</feature>
<evidence type="ECO:0000256" key="1">
    <source>
        <dbReference type="SAM" id="MobiDB-lite"/>
    </source>
</evidence>
<proteinExistence type="predicted"/>
<sequence>VKREHQTEGINSPITRWRRGVFLVSRLKDGPTALSEEGLQTGTAFELKELETQHWYRHSCLVDVKHRYGSNCLNYLVKIGKDGKLLWAKNNQPVDTSSGRWKDSGDGRGILPETAQDRPERVRRDSFETVSSFGSLDSEQENQAWHYADDSDGTKKHSFLRRYFTLSGLTNRLLKKTVSRNTWIYVTVSAIVNLFVGIKGASHYDRSLGHFHQFLECMRERGVDMRKARVSKAEAALWWYVSNHF</sequence>
<evidence type="ECO:0000313" key="3">
    <source>
        <dbReference type="Proteomes" id="UP000305067"/>
    </source>
</evidence>
<name>A0A5C3R675_9AGAR</name>
<gene>
    <name evidence="2" type="ORF">BDV98DRAFT_499205</name>
</gene>
<feature type="region of interest" description="Disordered" evidence="1">
    <location>
        <begin position="94"/>
        <end position="122"/>
    </location>
</feature>